<reference evidence="3" key="2">
    <citation type="submission" date="2022-11" db="EMBL/GenBank/DDBJ databases">
        <title>Role of the vibriolysin VemA secreted by the emergent pathogen Vibrio europaeus in the colonization of Manila clam mucus.</title>
        <authorList>
            <person name="Martinez C."/>
            <person name="Rodriguez S."/>
            <person name="Vences A."/>
            <person name="Barja J.L."/>
            <person name="Toranzo A.E."/>
            <person name="Dubert J."/>
        </authorList>
    </citation>
    <scope>NUCLEOTIDE SEQUENCE</scope>
    <source>
        <strain evidence="3">3454</strain>
    </source>
</reference>
<comment type="caution">
    <text evidence="4">The sequence shown here is derived from an EMBL/GenBank/DDBJ whole genome shotgun (WGS) entry which is preliminary data.</text>
</comment>
<gene>
    <name evidence="4" type="ORF">AZ468_05615</name>
    <name evidence="3" type="ORF">OPW20_16585</name>
</gene>
<organism evidence="4 5">
    <name type="scientific">Vibrio europaeus</name>
    <dbReference type="NCBI Taxonomy" id="300876"/>
    <lineage>
        <taxon>Bacteria</taxon>
        <taxon>Pseudomonadati</taxon>
        <taxon>Pseudomonadota</taxon>
        <taxon>Gammaproteobacteria</taxon>
        <taxon>Vibrionales</taxon>
        <taxon>Vibrionaceae</taxon>
        <taxon>Vibrio</taxon>
        <taxon>Vibrio oreintalis group</taxon>
    </lineage>
</organism>
<dbReference type="OrthoDB" id="6160351at2"/>
<feature type="transmembrane region" description="Helical" evidence="2">
    <location>
        <begin position="81"/>
        <end position="109"/>
    </location>
</feature>
<evidence type="ECO:0000256" key="2">
    <source>
        <dbReference type="SAM" id="Phobius"/>
    </source>
</evidence>
<dbReference type="Proteomes" id="UP000094761">
    <property type="component" value="Unassembled WGS sequence"/>
</dbReference>
<protein>
    <submittedName>
        <fullName evidence="4">Uncharacterized protein</fullName>
    </submittedName>
</protein>
<dbReference type="EMBL" id="LUAX01000001">
    <property type="protein sequence ID" value="OAN00603.1"/>
    <property type="molecule type" value="Genomic_DNA"/>
</dbReference>
<dbReference type="AlphaFoldDB" id="A0A178JEM8"/>
<evidence type="ECO:0000313" key="4">
    <source>
        <dbReference type="EMBL" id="OAN00603.1"/>
    </source>
</evidence>
<feature type="compositionally biased region" description="Basic and acidic residues" evidence="1">
    <location>
        <begin position="291"/>
        <end position="300"/>
    </location>
</feature>
<sequence length="321" mass="36838">MAYNSEQFESQAPNPPQGFLRQVLTKGQTFGFSKANNSVAISLAKETKPSSMKTFEKNRDKSIFWNEKTLTCETLSAWSQLYFFIVAMAKGVLLFFLPLGYILLFATAIFGEGGWRPSVPLFYGLTLYGLLPCLFIYGHFKLIGLGHLFLAPFLKSKILFELNKQTGMVTLFKKGNRKRFEHPFIEFDCVLISAPSPQGHLNYNLVLIHRYHEYSVGVPLHNFVGTNQTVSEYHRLWNMIQRYMDVSQPMPDIMILEPAREKDPATAAYDKSTNRDPRYWRDMTDEQFEKEMKQLEEKQRSQPPTGPAINIFSEDAKAIAS</sequence>
<evidence type="ECO:0000313" key="5">
    <source>
        <dbReference type="Proteomes" id="UP000094761"/>
    </source>
</evidence>
<dbReference type="GeneID" id="78075157"/>
<dbReference type="Proteomes" id="UP001150001">
    <property type="component" value="Unassembled WGS sequence"/>
</dbReference>
<keyword evidence="2" id="KW-0812">Transmembrane</keyword>
<proteinExistence type="predicted"/>
<name>A0A178JEM8_9VIBR</name>
<accession>A0A178JEM8</accession>
<reference evidence="4 5" key="1">
    <citation type="submission" date="2016-03" db="EMBL/GenBank/DDBJ databases">
        <title>Draft genome sequence of the Vibrio tubiashii subs. europaeus.</title>
        <authorList>
            <person name="Spinard E."/>
            <person name="Dubert J."/>
            <person name="Nelson D.R."/>
            <person name="Barja J.L."/>
        </authorList>
    </citation>
    <scope>NUCLEOTIDE SEQUENCE [LARGE SCALE GENOMIC DNA]</scope>
    <source>
        <strain evidence="5">PP-638</strain>
        <strain evidence="4">PP2-638</strain>
    </source>
</reference>
<keyword evidence="6" id="KW-1185">Reference proteome</keyword>
<keyword evidence="2" id="KW-1133">Transmembrane helix</keyword>
<evidence type="ECO:0000313" key="3">
    <source>
        <dbReference type="EMBL" id="MDC5741692.1"/>
    </source>
</evidence>
<evidence type="ECO:0000256" key="1">
    <source>
        <dbReference type="SAM" id="MobiDB-lite"/>
    </source>
</evidence>
<evidence type="ECO:0000313" key="6">
    <source>
        <dbReference type="Proteomes" id="UP001150001"/>
    </source>
</evidence>
<feature type="transmembrane region" description="Helical" evidence="2">
    <location>
        <begin position="121"/>
        <end position="140"/>
    </location>
</feature>
<feature type="region of interest" description="Disordered" evidence="1">
    <location>
        <begin position="291"/>
        <end position="321"/>
    </location>
</feature>
<dbReference type="RefSeq" id="WP_069666515.1">
    <property type="nucleotide sequence ID" value="NZ_JAPFIM010000026.1"/>
</dbReference>
<dbReference type="EMBL" id="JAPFIT010000018">
    <property type="protein sequence ID" value="MDC5741692.1"/>
    <property type="molecule type" value="Genomic_DNA"/>
</dbReference>
<keyword evidence="2" id="KW-0472">Membrane</keyword>